<dbReference type="AlphaFoldDB" id="A0A3M4VCZ1"/>
<dbReference type="RefSeq" id="WP_081741905.1">
    <property type="nucleotide sequence ID" value="NZ_BLVV01000011.1"/>
</dbReference>
<evidence type="ECO:0000313" key="2">
    <source>
        <dbReference type="EMBL" id="RMR49705.1"/>
    </source>
</evidence>
<protein>
    <recommendedName>
        <fullName evidence="1">Knr4/Smi1-like domain-containing protein</fullName>
    </recommendedName>
</protein>
<comment type="caution">
    <text evidence="2">The sequence shown here is derived from an EMBL/GenBank/DDBJ whole genome shotgun (WGS) entry which is preliminary data.</text>
</comment>
<name>A0A3M4VCZ1_PSECI</name>
<sequence>MNIFQCISSLAPSWHVRTGASESVLRGIESKVGLALPADYKEFMKWSDGGEGKIKSVYLSMWPSIQILELNDSYKINSYLGGEVLAIGSDGGPICFLLDYRFSKEPRFSCVNFGDLDPEEIKEIAPSFEAAIELAILGKIVGDDL</sequence>
<feature type="domain" description="Knr4/Smi1-like" evidence="1">
    <location>
        <begin position="19"/>
        <end position="134"/>
    </location>
</feature>
<dbReference type="GeneID" id="93656823"/>
<proteinExistence type="predicted"/>
<accession>A0A3M4VCZ1</accession>
<dbReference type="EMBL" id="RBRY01000187">
    <property type="protein sequence ID" value="RMR49705.1"/>
    <property type="molecule type" value="Genomic_DNA"/>
</dbReference>
<dbReference type="OrthoDB" id="4103969at2"/>
<dbReference type="Proteomes" id="UP000278332">
    <property type="component" value="Unassembled WGS sequence"/>
</dbReference>
<dbReference type="Gene3D" id="3.40.1580.10">
    <property type="entry name" value="SMI1/KNR4-like"/>
    <property type="match status" value="1"/>
</dbReference>
<dbReference type="SMART" id="SM00860">
    <property type="entry name" value="SMI1_KNR4"/>
    <property type="match status" value="1"/>
</dbReference>
<dbReference type="SUPFAM" id="SSF160631">
    <property type="entry name" value="SMI1/KNR4-like"/>
    <property type="match status" value="1"/>
</dbReference>
<evidence type="ECO:0000313" key="3">
    <source>
        <dbReference type="Proteomes" id="UP000278332"/>
    </source>
</evidence>
<dbReference type="InterPro" id="IPR018958">
    <property type="entry name" value="Knr4/Smi1-like_dom"/>
</dbReference>
<evidence type="ECO:0000259" key="1">
    <source>
        <dbReference type="SMART" id="SM00860"/>
    </source>
</evidence>
<dbReference type="InterPro" id="IPR037883">
    <property type="entry name" value="Knr4/Smi1-like_sf"/>
</dbReference>
<gene>
    <name evidence="2" type="ORF">ALP84_00883</name>
</gene>
<organism evidence="2 3">
    <name type="scientific">Pseudomonas cichorii</name>
    <dbReference type="NCBI Taxonomy" id="36746"/>
    <lineage>
        <taxon>Bacteria</taxon>
        <taxon>Pseudomonadati</taxon>
        <taxon>Pseudomonadota</taxon>
        <taxon>Gammaproteobacteria</taxon>
        <taxon>Pseudomonadales</taxon>
        <taxon>Pseudomonadaceae</taxon>
        <taxon>Pseudomonas</taxon>
    </lineage>
</organism>
<dbReference type="Pfam" id="PF09346">
    <property type="entry name" value="SMI1_KNR4"/>
    <property type="match status" value="1"/>
</dbReference>
<reference evidence="2 3" key="1">
    <citation type="submission" date="2018-08" db="EMBL/GenBank/DDBJ databases">
        <title>Recombination of ecologically and evolutionarily significant loci maintains genetic cohesion in the Pseudomonas syringae species complex.</title>
        <authorList>
            <person name="Dillon M."/>
            <person name="Thakur S."/>
            <person name="Almeida R.N.D."/>
            <person name="Weir B.S."/>
            <person name="Guttman D.S."/>
        </authorList>
    </citation>
    <scope>NUCLEOTIDE SEQUENCE [LARGE SCALE GENOMIC DNA]</scope>
    <source>
        <strain evidence="2 3">ICMP 6917</strain>
    </source>
</reference>